<proteinExistence type="predicted"/>
<evidence type="ECO:0000313" key="2">
    <source>
        <dbReference type="EMBL" id="KAH7110402.1"/>
    </source>
</evidence>
<comment type="caution">
    <text evidence="2">The sequence shown here is derived from an EMBL/GenBank/DDBJ whole genome shotgun (WGS) entry which is preliminary data.</text>
</comment>
<keyword evidence="1" id="KW-0732">Signal</keyword>
<reference evidence="2" key="1">
    <citation type="journal article" date="2021" name="Nat. Commun.">
        <title>Genetic determinants of endophytism in the Arabidopsis root mycobiome.</title>
        <authorList>
            <person name="Mesny F."/>
            <person name="Miyauchi S."/>
            <person name="Thiergart T."/>
            <person name="Pickel B."/>
            <person name="Atanasova L."/>
            <person name="Karlsson M."/>
            <person name="Huettel B."/>
            <person name="Barry K.W."/>
            <person name="Haridas S."/>
            <person name="Chen C."/>
            <person name="Bauer D."/>
            <person name="Andreopoulos W."/>
            <person name="Pangilinan J."/>
            <person name="LaButti K."/>
            <person name="Riley R."/>
            <person name="Lipzen A."/>
            <person name="Clum A."/>
            <person name="Drula E."/>
            <person name="Henrissat B."/>
            <person name="Kohler A."/>
            <person name="Grigoriev I.V."/>
            <person name="Martin F.M."/>
            <person name="Hacquard S."/>
        </authorList>
    </citation>
    <scope>NUCLEOTIDE SEQUENCE</scope>
    <source>
        <strain evidence="2">MPI-CAGE-AT-0021</strain>
    </source>
</reference>
<feature type="signal peptide" evidence="1">
    <location>
        <begin position="1"/>
        <end position="23"/>
    </location>
</feature>
<evidence type="ECO:0008006" key="4">
    <source>
        <dbReference type="Google" id="ProtNLM"/>
    </source>
</evidence>
<keyword evidence="3" id="KW-1185">Reference proteome</keyword>
<feature type="chain" id="PRO_5040153338" description="Secreted protein" evidence="1">
    <location>
        <begin position="24"/>
        <end position="73"/>
    </location>
</feature>
<protein>
    <recommendedName>
        <fullName evidence="4">Secreted protein</fullName>
    </recommendedName>
</protein>
<evidence type="ECO:0000313" key="3">
    <source>
        <dbReference type="Proteomes" id="UP000717696"/>
    </source>
</evidence>
<dbReference type="Proteomes" id="UP000717696">
    <property type="component" value="Unassembled WGS sequence"/>
</dbReference>
<sequence length="73" mass="8115">MPRCPGVEIIGLLSLALVLKPHSYSPHISICKFSKPNTTAQNTTHYHYTRLLKMSSSDASCSYHPVRQLITSS</sequence>
<dbReference type="EMBL" id="JAGMUU010000063">
    <property type="protein sequence ID" value="KAH7110402.1"/>
    <property type="molecule type" value="Genomic_DNA"/>
</dbReference>
<evidence type="ECO:0000256" key="1">
    <source>
        <dbReference type="SAM" id="SignalP"/>
    </source>
</evidence>
<name>A0A9P9I810_9HYPO</name>
<organism evidence="2 3">
    <name type="scientific">Dactylonectria estremocensis</name>
    <dbReference type="NCBI Taxonomy" id="1079267"/>
    <lineage>
        <taxon>Eukaryota</taxon>
        <taxon>Fungi</taxon>
        <taxon>Dikarya</taxon>
        <taxon>Ascomycota</taxon>
        <taxon>Pezizomycotina</taxon>
        <taxon>Sordariomycetes</taxon>
        <taxon>Hypocreomycetidae</taxon>
        <taxon>Hypocreales</taxon>
        <taxon>Nectriaceae</taxon>
        <taxon>Dactylonectria</taxon>
    </lineage>
</organism>
<gene>
    <name evidence="2" type="ORF">B0J13DRAFT_577865</name>
</gene>
<accession>A0A9P9I810</accession>
<dbReference type="AlphaFoldDB" id="A0A9P9I810"/>